<dbReference type="AlphaFoldDB" id="A0A1G9PSZ4"/>
<dbReference type="Proteomes" id="UP000198901">
    <property type="component" value="Unassembled WGS sequence"/>
</dbReference>
<dbReference type="InterPro" id="IPR007492">
    <property type="entry name" value="LytTR_DNA-bd_dom"/>
</dbReference>
<evidence type="ECO:0000256" key="1">
    <source>
        <dbReference type="PROSITE-ProRule" id="PRU00169"/>
    </source>
</evidence>
<protein>
    <submittedName>
        <fullName evidence="4">Two component transcriptional regulator, LytTR family</fullName>
    </submittedName>
</protein>
<name>A0A1G9PSZ4_9BACT</name>
<evidence type="ECO:0000259" key="2">
    <source>
        <dbReference type="PROSITE" id="PS50110"/>
    </source>
</evidence>
<dbReference type="InterPro" id="IPR046947">
    <property type="entry name" value="LytR-like"/>
</dbReference>
<dbReference type="SUPFAM" id="SSF52172">
    <property type="entry name" value="CheY-like"/>
    <property type="match status" value="1"/>
</dbReference>
<dbReference type="SMART" id="SM00850">
    <property type="entry name" value="LytTR"/>
    <property type="match status" value="1"/>
</dbReference>
<dbReference type="PROSITE" id="PS50930">
    <property type="entry name" value="HTH_LYTTR"/>
    <property type="match status" value="1"/>
</dbReference>
<dbReference type="SMART" id="SM00448">
    <property type="entry name" value="REC"/>
    <property type="match status" value="1"/>
</dbReference>
<sequence length="216" mass="24885">MTAIAIDDEPAALRILENFAGRVPFLELKESFTDAFQALDYLQRHHVDLLFLDIKMPDLSGIDFLKSLRKPPMVVFTTAYSEHAVEGFNLDAVDYLLKPFAYARFLKACQKAFAHVRTPEQNDYLMVKTGYEQVRVRLADILYLEAGGNYVVFVLAGNQKIASRLTMQEAQEILPFFKRIHRSYLINTEKIEKVDRYEVKIGEKLLPIGVSYRESR</sequence>
<dbReference type="EMBL" id="FNGS01000004">
    <property type="protein sequence ID" value="SDM01914.1"/>
    <property type="molecule type" value="Genomic_DNA"/>
</dbReference>
<dbReference type="PROSITE" id="PS50110">
    <property type="entry name" value="RESPONSE_REGULATORY"/>
    <property type="match status" value="1"/>
</dbReference>
<dbReference type="Gene3D" id="2.40.50.1020">
    <property type="entry name" value="LytTr DNA-binding domain"/>
    <property type="match status" value="1"/>
</dbReference>
<dbReference type="PANTHER" id="PTHR37299:SF1">
    <property type="entry name" value="STAGE 0 SPORULATION PROTEIN A HOMOLOG"/>
    <property type="match status" value="1"/>
</dbReference>
<dbReference type="OrthoDB" id="1646880at2"/>
<dbReference type="STRING" id="563176.SAMN04488090_2307"/>
<evidence type="ECO:0000313" key="5">
    <source>
        <dbReference type="Proteomes" id="UP000198901"/>
    </source>
</evidence>
<feature type="domain" description="Response regulatory" evidence="2">
    <location>
        <begin position="2"/>
        <end position="113"/>
    </location>
</feature>
<proteinExistence type="predicted"/>
<dbReference type="RefSeq" id="WP_093201956.1">
    <property type="nucleotide sequence ID" value="NZ_FNGS01000004.1"/>
</dbReference>
<dbReference type="Gene3D" id="3.40.50.2300">
    <property type="match status" value="1"/>
</dbReference>
<organism evidence="4 5">
    <name type="scientific">Siphonobacter aquaeclarae</name>
    <dbReference type="NCBI Taxonomy" id="563176"/>
    <lineage>
        <taxon>Bacteria</taxon>
        <taxon>Pseudomonadati</taxon>
        <taxon>Bacteroidota</taxon>
        <taxon>Cytophagia</taxon>
        <taxon>Cytophagales</taxon>
        <taxon>Cytophagaceae</taxon>
        <taxon>Siphonobacter</taxon>
    </lineage>
</organism>
<keyword evidence="1" id="KW-0597">Phosphoprotein</keyword>
<dbReference type="Pfam" id="PF00072">
    <property type="entry name" value="Response_reg"/>
    <property type="match status" value="1"/>
</dbReference>
<dbReference type="InterPro" id="IPR001789">
    <property type="entry name" value="Sig_transdc_resp-reg_receiver"/>
</dbReference>
<accession>A0A1G9PSZ4</accession>
<evidence type="ECO:0000313" key="4">
    <source>
        <dbReference type="EMBL" id="SDM01914.1"/>
    </source>
</evidence>
<feature type="modified residue" description="4-aspartylphosphate" evidence="1">
    <location>
        <position position="53"/>
    </location>
</feature>
<dbReference type="InterPro" id="IPR011006">
    <property type="entry name" value="CheY-like_superfamily"/>
</dbReference>
<gene>
    <name evidence="4" type="ORF">SAMN04488090_2307</name>
</gene>
<dbReference type="PANTHER" id="PTHR37299">
    <property type="entry name" value="TRANSCRIPTIONAL REGULATOR-RELATED"/>
    <property type="match status" value="1"/>
</dbReference>
<evidence type="ECO:0000259" key="3">
    <source>
        <dbReference type="PROSITE" id="PS50930"/>
    </source>
</evidence>
<reference evidence="4 5" key="1">
    <citation type="submission" date="2016-10" db="EMBL/GenBank/DDBJ databases">
        <authorList>
            <person name="de Groot N.N."/>
        </authorList>
    </citation>
    <scope>NUCLEOTIDE SEQUENCE [LARGE SCALE GENOMIC DNA]</scope>
    <source>
        <strain evidence="4 5">DSM 21668</strain>
    </source>
</reference>
<feature type="domain" description="HTH LytTR-type" evidence="3">
    <location>
        <begin position="125"/>
        <end position="216"/>
    </location>
</feature>
<dbReference type="GO" id="GO:0000156">
    <property type="term" value="F:phosphorelay response regulator activity"/>
    <property type="evidence" value="ECO:0007669"/>
    <property type="project" value="InterPro"/>
</dbReference>
<keyword evidence="5" id="KW-1185">Reference proteome</keyword>
<dbReference type="GO" id="GO:0003677">
    <property type="term" value="F:DNA binding"/>
    <property type="evidence" value="ECO:0007669"/>
    <property type="project" value="InterPro"/>
</dbReference>
<dbReference type="Pfam" id="PF04397">
    <property type="entry name" value="LytTR"/>
    <property type="match status" value="1"/>
</dbReference>